<dbReference type="OrthoDB" id="1362378at2"/>
<gene>
    <name evidence="2" type="ORF">LPB303_07960</name>
</gene>
<evidence type="ECO:0000256" key="1">
    <source>
        <dbReference type="SAM" id="Phobius"/>
    </source>
</evidence>
<keyword evidence="1" id="KW-0472">Membrane</keyword>
<feature type="transmembrane region" description="Helical" evidence="1">
    <location>
        <begin position="78"/>
        <end position="94"/>
    </location>
</feature>
<dbReference type="RefSeq" id="WP_068449500.1">
    <property type="nucleotide sequence ID" value="NZ_CP150660.1"/>
</dbReference>
<evidence type="ECO:0000313" key="2">
    <source>
        <dbReference type="EMBL" id="OAD45321.1"/>
    </source>
</evidence>
<organism evidence="2 3">
    <name type="scientific">Polaribacter atrinae</name>
    <dbReference type="NCBI Taxonomy" id="1333662"/>
    <lineage>
        <taxon>Bacteria</taxon>
        <taxon>Pseudomonadati</taxon>
        <taxon>Bacteroidota</taxon>
        <taxon>Flavobacteriia</taxon>
        <taxon>Flavobacteriales</taxon>
        <taxon>Flavobacteriaceae</taxon>
    </lineage>
</organism>
<dbReference type="EMBL" id="LVWE01000029">
    <property type="protein sequence ID" value="OAD45321.1"/>
    <property type="molecule type" value="Genomic_DNA"/>
</dbReference>
<keyword evidence="3" id="KW-1185">Reference proteome</keyword>
<proteinExistence type="predicted"/>
<protein>
    <submittedName>
        <fullName evidence="2">Uncharacterized protein</fullName>
    </submittedName>
</protein>
<dbReference type="AlphaFoldDB" id="A0A176TCD8"/>
<keyword evidence="1" id="KW-0812">Transmembrane</keyword>
<sequence length="95" mass="10643">MGTVKKHILIGVLVSLFATFGGIFLYLEYISKFGFYETIDLIKEGELYGKVLSLAAIPNLFVFFVFIKKKQDHKAKGVLLATILLALTTLVLKFI</sequence>
<dbReference type="STRING" id="1333662.LPB303_07960"/>
<keyword evidence="1" id="KW-1133">Transmembrane helix</keyword>
<feature type="transmembrane region" description="Helical" evidence="1">
    <location>
        <begin position="7"/>
        <end position="27"/>
    </location>
</feature>
<comment type="caution">
    <text evidence="2">The sequence shown here is derived from an EMBL/GenBank/DDBJ whole genome shotgun (WGS) entry which is preliminary data.</text>
</comment>
<dbReference type="Proteomes" id="UP000076923">
    <property type="component" value="Unassembled WGS sequence"/>
</dbReference>
<evidence type="ECO:0000313" key="3">
    <source>
        <dbReference type="Proteomes" id="UP000076923"/>
    </source>
</evidence>
<reference evidence="2 3" key="1">
    <citation type="submission" date="2016-02" db="EMBL/GenBank/DDBJ databases">
        <title>Draft genome sequence of Polaribacter atrinae KACC17473.</title>
        <authorList>
            <person name="Shin S.-K."/>
            <person name="Yi H."/>
        </authorList>
    </citation>
    <scope>NUCLEOTIDE SEQUENCE [LARGE SCALE GENOMIC DNA]</scope>
    <source>
        <strain evidence="2 3">KACC 17473</strain>
    </source>
</reference>
<accession>A0A176TCD8</accession>
<feature type="transmembrane region" description="Helical" evidence="1">
    <location>
        <begin position="47"/>
        <end position="66"/>
    </location>
</feature>
<name>A0A176TCD8_9FLAO</name>